<dbReference type="InterPro" id="IPR003599">
    <property type="entry name" value="Ig_sub"/>
</dbReference>
<feature type="domain" description="Ig-like" evidence="2">
    <location>
        <begin position="21"/>
        <end position="123"/>
    </location>
</feature>
<dbReference type="InterPro" id="IPR036179">
    <property type="entry name" value="Ig-like_dom_sf"/>
</dbReference>
<dbReference type="PANTHER" id="PTHR23267">
    <property type="entry name" value="IMMUNOGLOBULIN LIGHT CHAIN"/>
    <property type="match status" value="1"/>
</dbReference>
<dbReference type="InterPro" id="IPR007110">
    <property type="entry name" value="Ig-like_dom"/>
</dbReference>
<dbReference type="SUPFAM" id="SSF48726">
    <property type="entry name" value="Immunoglobulin"/>
    <property type="match status" value="1"/>
</dbReference>
<name>A0A8C0XMT0_CASCN</name>
<organism evidence="3">
    <name type="scientific">Castor canadensis</name>
    <name type="common">American beaver</name>
    <dbReference type="NCBI Taxonomy" id="51338"/>
    <lineage>
        <taxon>Eukaryota</taxon>
        <taxon>Metazoa</taxon>
        <taxon>Chordata</taxon>
        <taxon>Craniata</taxon>
        <taxon>Vertebrata</taxon>
        <taxon>Euteleostomi</taxon>
        <taxon>Mammalia</taxon>
        <taxon>Eutheria</taxon>
        <taxon>Euarchontoglires</taxon>
        <taxon>Glires</taxon>
        <taxon>Rodentia</taxon>
        <taxon>Castorimorpha</taxon>
        <taxon>Castoridae</taxon>
        <taxon>Castor</taxon>
    </lineage>
</organism>
<dbReference type="Pfam" id="PF07686">
    <property type="entry name" value="V-set"/>
    <property type="match status" value="1"/>
</dbReference>
<protein>
    <recommendedName>
        <fullName evidence="2">Ig-like domain-containing protein</fullName>
    </recommendedName>
</protein>
<accession>A0A8C0XMT0</accession>
<proteinExistence type="predicted"/>
<feature type="signal peptide" evidence="1">
    <location>
        <begin position="1"/>
        <end position="19"/>
    </location>
</feature>
<dbReference type="Gene3D" id="2.60.40.10">
    <property type="entry name" value="Immunoglobulins"/>
    <property type="match status" value="1"/>
</dbReference>
<keyword evidence="1" id="KW-0732">Signal</keyword>
<dbReference type="SMART" id="SM00409">
    <property type="entry name" value="IG"/>
    <property type="match status" value="1"/>
</dbReference>
<evidence type="ECO:0000313" key="3">
    <source>
        <dbReference type="Ensembl" id="ENSCCNP00000031375.1"/>
    </source>
</evidence>
<dbReference type="PROSITE" id="PS50835">
    <property type="entry name" value="IG_LIKE"/>
    <property type="match status" value="1"/>
</dbReference>
<dbReference type="SMART" id="SM00406">
    <property type="entry name" value="IGv"/>
    <property type="match status" value="1"/>
</dbReference>
<evidence type="ECO:0000256" key="1">
    <source>
        <dbReference type="SAM" id="SignalP"/>
    </source>
</evidence>
<dbReference type="InterPro" id="IPR050150">
    <property type="entry name" value="IgV_Light_Chain"/>
</dbReference>
<dbReference type="InterPro" id="IPR013106">
    <property type="entry name" value="Ig_V-set"/>
</dbReference>
<feature type="chain" id="PRO_5034382869" description="Ig-like domain-containing protein" evidence="1">
    <location>
        <begin position="20"/>
        <end position="123"/>
    </location>
</feature>
<dbReference type="InterPro" id="IPR013783">
    <property type="entry name" value="Ig-like_fold"/>
</dbReference>
<evidence type="ECO:0000259" key="2">
    <source>
        <dbReference type="PROSITE" id="PS50835"/>
    </source>
</evidence>
<reference evidence="3" key="1">
    <citation type="submission" date="2023-09" db="UniProtKB">
        <authorList>
            <consortium name="Ensembl"/>
        </authorList>
    </citation>
    <scope>IDENTIFICATION</scope>
</reference>
<sequence length="123" mass="12945">MAWVPLLLMVLPLFTGSLSQPVLTQPPTASTSLGQTAKLSCTLSSGYSNYKVGWYQQSPGKSPRFVMVVGPSGIVGNKGAGIPDRFSGSGSGLDRYLTIQNIQAEDESVYHCGTDHGSGSSYV</sequence>
<dbReference type="AlphaFoldDB" id="A0A8C0XMT0"/>
<dbReference type="Ensembl" id="ENSCCNT00000039451.1">
    <property type="protein sequence ID" value="ENSCCNP00000031375.1"/>
    <property type="gene ID" value="ENSCCNG00000029889.1"/>
</dbReference>